<protein>
    <submittedName>
        <fullName evidence="1">Uncharacterized protein</fullName>
    </submittedName>
</protein>
<accession>A0A9W5PL74</accession>
<gene>
    <name evidence="1" type="ORF">IIU_05905</name>
</gene>
<organism evidence="1 2">
    <name type="scientific">Bacillus cereus VD133</name>
    <dbReference type="NCBI Taxonomy" id="1053233"/>
    <lineage>
        <taxon>Bacteria</taxon>
        <taxon>Bacillati</taxon>
        <taxon>Bacillota</taxon>
        <taxon>Bacilli</taxon>
        <taxon>Bacillales</taxon>
        <taxon>Bacillaceae</taxon>
        <taxon>Bacillus</taxon>
        <taxon>Bacillus cereus group</taxon>
    </lineage>
</organism>
<evidence type="ECO:0000313" key="1">
    <source>
        <dbReference type="EMBL" id="EOO27401.1"/>
    </source>
</evidence>
<dbReference type="Proteomes" id="UP000014018">
    <property type="component" value="Unassembled WGS sequence"/>
</dbReference>
<name>A0A9W5PL74_BACCE</name>
<evidence type="ECO:0000313" key="2">
    <source>
        <dbReference type="Proteomes" id="UP000014018"/>
    </source>
</evidence>
<comment type="caution">
    <text evidence="1">The sequence shown here is derived from an EMBL/GenBank/DDBJ whole genome shotgun (WGS) entry which is preliminary data.</text>
</comment>
<sequence>MQRFGVTKVVKYFVSILVEIGVQAIPKTESICGIDVGLKGFAIFSDGNAYKNLKFFRILEGK</sequence>
<reference evidence="1 2" key="1">
    <citation type="submission" date="2012-12" db="EMBL/GenBank/DDBJ databases">
        <title>The Genome Sequence of Bacillus cereus VD133.</title>
        <authorList>
            <consortium name="The Broad Institute Genome Sequencing Platform"/>
            <consortium name="The Broad Institute Genome Sequencing Center for Infectious Disease"/>
            <person name="Feldgarden M."/>
            <person name="Van der Auwera G.A."/>
            <person name="Mahillon J."/>
            <person name="Duprez V."/>
            <person name="Timmery S."/>
            <person name="Mattelet C."/>
            <person name="Dierick K."/>
            <person name="Sun M."/>
            <person name="Yu Z."/>
            <person name="Zhu L."/>
            <person name="Hu X."/>
            <person name="Shank E.B."/>
            <person name="Swiecicka I."/>
            <person name="Hansen B.M."/>
            <person name="Andrup L."/>
            <person name="Walker B."/>
            <person name="Young S.K."/>
            <person name="Zeng Q."/>
            <person name="Gargeya S."/>
            <person name="Fitzgerald M."/>
            <person name="Haas B."/>
            <person name="Abouelleil A."/>
            <person name="Alvarado L."/>
            <person name="Arachchi H.M."/>
            <person name="Berlin A.M."/>
            <person name="Chapman S.B."/>
            <person name="Dewar J."/>
            <person name="Goldberg J."/>
            <person name="Griggs A."/>
            <person name="Gujja S."/>
            <person name="Hansen M."/>
            <person name="Howarth C."/>
            <person name="Imamovic A."/>
            <person name="Larimer J."/>
            <person name="McCowan C."/>
            <person name="Murphy C."/>
            <person name="Neiman D."/>
            <person name="Pearson M."/>
            <person name="Priest M."/>
            <person name="Roberts A."/>
            <person name="Saif S."/>
            <person name="Shea T."/>
            <person name="Sisk P."/>
            <person name="Sykes S."/>
            <person name="Wortman J."/>
            <person name="Nusbaum C."/>
            <person name="Birren B."/>
        </authorList>
    </citation>
    <scope>NUCLEOTIDE SEQUENCE [LARGE SCALE GENOMIC DNA]</scope>
    <source>
        <strain evidence="1 2">VD133</strain>
    </source>
</reference>
<dbReference type="AlphaFoldDB" id="A0A9W5PL74"/>
<dbReference type="EMBL" id="AHFB01000110">
    <property type="protein sequence ID" value="EOO27401.1"/>
    <property type="molecule type" value="Genomic_DNA"/>
</dbReference>
<proteinExistence type="predicted"/>